<dbReference type="EMBL" id="SJPQ01000002">
    <property type="protein sequence ID" value="TWT88246.1"/>
    <property type="molecule type" value="Genomic_DNA"/>
</dbReference>
<evidence type="ECO:0000256" key="3">
    <source>
        <dbReference type="ARBA" id="ARBA00004857"/>
    </source>
</evidence>
<gene>
    <name evidence="10 11" type="primary">tal</name>
    <name evidence="11" type="ORF">Mal64_17250</name>
</gene>
<keyword evidence="8 10" id="KW-0570">Pentose shunt</keyword>
<comment type="catalytic activity">
    <reaction evidence="10">
        <text>D-sedoheptulose 7-phosphate + D-glyceraldehyde 3-phosphate = D-erythrose 4-phosphate + beta-D-fructose 6-phosphate</text>
        <dbReference type="Rhea" id="RHEA:17053"/>
        <dbReference type="ChEBI" id="CHEBI:16897"/>
        <dbReference type="ChEBI" id="CHEBI:57483"/>
        <dbReference type="ChEBI" id="CHEBI:57634"/>
        <dbReference type="ChEBI" id="CHEBI:59776"/>
        <dbReference type="EC" id="2.2.1.2"/>
    </reaction>
</comment>
<dbReference type="PANTHER" id="PTHR10683:SF31">
    <property type="entry name" value="TRANSALDOLASE"/>
    <property type="match status" value="1"/>
</dbReference>
<protein>
    <recommendedName>
        <fullName evidence="5 10">Transaldolase</fullName>
        <ecNumber evidence="5 10">2.2.1.2</ecNumber>
    </recommendedName>
</protein>
<dbReference type="InterPro" id="IPR004732">
    <property type="entry name" value="Transaldolase_2"/>
</dbReference>
<name>A0A5C5ZMC2_9BACT</name>
<evidence type="ECO:0000256" key="1">
    <source>
        <dbReference type="ARBA" id="ARBA00003518"/>
    </source>
</evidence>
<dbReference type="InterPro" id="IPR001585">
    <property type="entry name" value="TAL/FSA"/>
</dbReference>
<comment type="caution">
    <text evidence="11">The sequence shown here is derived from an EMBL/GenBank/DDBJ whole genome shotgun (WGS) entry which is preliminary data.</text>
</comment>
<evidence type="ECO:0000313" key="11">
    <source>
        <dbReference type="EMBL" id="TWT88246.1"/>
    </source>
</evidence>
<dbReference type="OrthoDB" id="140919at2"/>
<feature type="active site" description="Schiff-base intermediate with substrate" evidence="10">
    <location>
        <position position="140"/>
    </location>
</feature>
<proteinExistence type="inferred from homology"/>
<evidence type="ECO:0000256" key="7">
    <source>
        <dbReference type="ARBA" id="ARBA00022679"/>
    </source>
</evidence>
<dbReference type="Pfam" id="PF00923">
    <property type="entry name" value="TAL_FSA"/>
    <property type="match status" value="1"/>
</dbReference>
<comment type="pathway">
    <text evidence="3 10">Carbohydrate degradation; pentose phosphate pathway; D-glyceraldehyde 3-phosphate and beta-D-fructose 6-phosphate from D-ribose 5-phosphate and D-xylulose 5-phosphate (non-oxidative stage): step 2/3.</text>
</comment>
<dbReference type="Proteomes" id="UP000315440">
    <property type="component" value="Unassembled WGS sequence"/>
</dbReference>
<dbReference type="SUPFAM" id="SSF51569">
    <property type="entry name" value="Aldolase"/>
    <property type="match status" value="1"/>
</dbReference>
<evidence type="ECO:0000256" key="2">
    <source>
        <dbReference type="ARBA" id="ARBA00004496"/>
    </source>
</evidence>
<dbReference type="UniPathway" id="UPA00115">
    <property type="reaction ID" value="UER00414"/>
</dbReference>
<evidence type="ECO:0000313" key="12">
    <source>
        <dbReference type="Proteomes" id="UP000315440"/>
    </source>
</evidence>
<dbReference type="HAMAP" id="MF_00493">
    <property type="entry name" value="Transaldolase_2"/>
    <property type="match status" value="1"/>
</dbReference>
<keyword evidence="7 10" id="KW-0808">Transferase</keyword>
<accession>A0A5C5ZMC2</accession>
<evidence type="ECO:0000256" key="10">
    <source>
        <dbReference type="HAMAP-Rule" id="MF_00493"/>
    </source>
</evidence>
<comment type="subcellular location">
    <subcellularLocation>
        <location evidence="2 10">Cytoplasm</location>
    </subcellularLocation>
</comment>
<evidence type="ECO:0000256" key="6">
    <source>
        <dbReference type="ARBA" id="ARBA00022490"/>
    </source>
</evidence>
<organism evidence="11 12">
    <name type="scientific">Pseudobythopirellula maris</name>
    <dbReference type="NCBI Taxonomy" id="2527991"/>
    <lineage>
        <taxon>Bacteria</taxon>
        <taxon>Pseudomonadati</taxon>
        <taxon>Planctomycetota</taxon>
        <taxon>Planctomycetia</taxon>
        <taxon>Pirellulales</taxon>
        <taxon>Lacipirellulaceae</taxon>
        <taxon>Pseudobythopirellula</taxon>
    </lineage>
</organism>
<dbReference type="GO" id="GO:0005975">
    <property type="term" value="P:carbohydrate metabolic process"/>
    <property type="evidence" value="ECO:0007669"/>
    <property type="project" value="InterPro"/>
</dbReference>
<comment type="function">
    <text evidence="1 10">Transaldolase is important for the balance of metabolites in the pentose-phosphate pathway.</text>
</comment>
<keyword evidence="9 10" id="KW-0704">Schiff base</keyword>
<keyword evidence="6 10" id="KW-0963">Cytoplasm</keyword>
<reference evidence="11 12" key="1">
    <citation type="submission" date="2019-02" db="EMBL/GenBank/DDBJ databases">
        <title>Deep-cultivation of Planctomycetes and their phenomic and genomic characterization uncovers novel biology.</title>
        <authorList>
            <person name="Wiegand S."/>
            <person name="Jogler M."/>
            <person name="Boedeker C."/>
            <person name="Pinto D."/>
            <person name="Vollmers J."/>
            <person name="Rivas-Marin E."/>
            <person name="Kohn T."/>
            <person name="Peeters S.H."/>
            <person name="Heuer A."/>
            <person name="Rast P."/>
            <person name="Oberbeckmann S."/>
            <person name="Bunk B."/>
            <person name="Jeske O."/>
            <person name="Meyerdierks A."/>
            <person name="Storesund J.E."/>
            <person name="Kallscheuer N."/>
            <person name="Luecker S."/>
            <person name="Lage O.M."/>
            <person name="Pohl T."/>
            <person name="Merkel B.J."/>
            <person name="Hornburger P."/>
            <person name="Mueller R.-W."/>
            <person name="Bruemmer F."/>
            <person name="Labrenz M."/>
            <person name="Spormann A.M."/>
            <person name="Op Den Camp H."/>
            <person name="Overmann J."/>
            <person name="Amann R."/>
            <person name="Jetten M.S.M."/>
            <person name="Mascher T."/>
            <person name="Medema M.H."/>
            <person name="Devos D.P."/>
            <person name="Kaster A.-K."/>
            <person name="Ovreas L."/>
            <person name="Rohde M."/>
            <person name="Galperin M.Y."/>
            <person name="Jogler C."/>
        </authorList>
    </citation>
    <scope>NUCLEOTIDE SEQUENCE [LARGE SCALE GENOMIC DNA]</scope>
    <source>
        <strain evidence="11 12">Mal64</strain>
    </source>
</reference>
<comment type="similarity">
    <text evidence="4 10">Belongs to the transaldolase family. Type 2 subfamily.</text>
</comment>
<dbReference type="GO" id="GO:0005737">
    <property type="term" value="C:cytoplasm"/>
    <property type="evidence" value="ECO:0007669"/>
    <property type="project" value="UniProtKB-SubCell"/>
</dbReference>
<dbReference type="InterPro" id="IPR013785">
    <property type="entry name" value="Aldolase_TIM"/>
</dbReference>
<dbReference type="EC" id="2.2.1.2" evidence="5 10"/>
<evidence type="ECO:0000256" key="4">
    <source>
        <dbReference type="ARBA" id="ARBA00008426"/>
    </source>
</evidence>
<dbReference type="RefSeq" id="WP_146399143.1">
    <property type="nucleotide sequence ID" value="NZ_SJPQ01000002.1"/>
</dbReference>
<dbReference type="GO" id="GO:0006098">
    <property type="term" value="P:pentose-phosphate shunt"/>
    <property type="evidence" value="ECO:0007669"/>
    <property type="project" value="UniProtKB-UniRule"/>
</dbReference>
<keyword evidence="12" id="KW-1185">Reference proteome</keyword>
<dbReference type="GO" id="GO:0004801">
    <property type="term" value="F:transaldolase activity"/>
    <property type="evidence" value="ECO:0007669"/>
    <property type="project" value="UniProtKB-UniRule"/>
</dbReference>
<evidence type="ECO:0000256" key="5">
    <source>
        <dbReference type="ARBA" id="ARBA00013151"/>
    </source>
</evidence>
<sequence>MTTPLESLVASGTKLWLDSVDPELVKQNIAHGATGATSNPIIISDLIGTGRFDDQLGELLGSHDDDADVAWAITDKVVKDAQGQFHGVWQKTNGNDGWVSFELDPLLEDADCPLSVEEKAAKYIELGKQWSAGHDNRMIKIPATPGGLAAIEELCAAGVTLNVTLCFTMRQYEEARDAMWRGAQRRGSLENFKSVYSIFVSRIDVYTEKHAAELSDDAQGMVGIVNAQRIWQANQEFWADKGTPLQQEIIFASTGTKKPEDPKWKYVAALAGSDIQTNPPATNDAVQESGQTFEKKVDQLPPADVLADIDAKVDFAHLEKTLMEEGLKKFADPQKKLIAKIGEKRAELAGV</sequence>
<dbReference type="PANTHER" id="PTHR10683">
    <property type="entry name" value="TRANSALDOLASE"/>
    <property type="match status" value="1"/>
</dbReference>
<dbReference type="AlphaFoldDB" id="A0A5C5ZMC2"/>
<dbReference type="Gene3D" id="3.20.20.70">
    <property type="entry name" value="Aldolase class I"/>
    <property type="match status" value="1"/>
</dbReference>
<evidence type="ECO:0000256" key="8">
    <source>
        <dbReference type="ARBA" id="ARBA00023126"/>
    </source>
</evidence>
<evidence type="ECO:0000256" key="9">
    <source>
        <dbReference type="ARBA" id="ARBA00023270"/>
    </source>
</evidence>